<evidence type="ECO:0000256" key="2">
    <source>
        <dbReference type="ARBA" id="ARBA00022840"/>
    </source>
</evidence>
<dbReference type="InterPro" id="IPR029056">
    <property type="entry name" value="Ribokinase-like"/>
</dbReference>
<feature type="binding site" evidence="6">
    <location>
        <position position="245"/>
    </location>
    <ligand>
        <name>(6S)-NADPHX</name>
        <dbReference type="ChEBI" id="CHEBI:64076"/>
    </ligand>
</feature>
<evidence type="ECO:0000256" key="5">
    <source>
        <dbReference type="ARBA" id="ARBA00023239"/>
    </source>
</evidence>
<evidence type="ECO:0000259" key="7">
    <source>
        <dbReference type="PROSITE" id="PS51383"/>
    </source>
</evidence>
<dbReference type="InterPro" id="IPR000631">
    <property type="entry name" value="CARKD"/>
</dbReference>
<keyword evidence="5 6" id="KW-0456">Lyase</keyword>
<dbReference type="GO" id="GO:0052855">
    <property type="term" value="F:ADP-dependent NAD(P)H-hydrate dehydratase activity"/>
    <property type="evidence" value="ECO:0007669"/>
    <property type="project" value="UniProtKB-UniRule"/>
</dbReference>
<comment type="function">
    <text evidence="6">Catalyzes the dehydration of the S-form of NAD(P)HX at the expense of ADP, which is converted to AMP. Together with NAD(P)HX epimerase, which catalyzes the epimerization of the S- and R-forms, the enzyme allows the repair of both epimers of NAD(P)HX, a damaged form of NAD(P)H that is a result of enzymatic or heat-dependent hydration.</text>
</comment>
<evidence type="ECO:0000313" key="9">
    <source>
        <dbReference type="Proteomes" id="UP000651668"/>
    </source>
</evidence>
<dbReference type="InterPro" id="IPR017953">
    <property type="entry name" value="Carbohydrate_kinase_pred_CS"/>
</dbReference>
<dbReference type="GO" id="GO:0110051">
    <property type="term" value="P:metabolite repair"/>
    <property type="evidence" value="ECO:0007669"/>
    <property type="project" value="TreeGrafter"/>
</dbReference>
<gene>
    <name evidence="6" type="primary">nnrD</name>
    <name evidence="8" type="ORF">GCM10011387_13220</name>
</gene>
<evidence type="ECO:0000313" key="8">
    <source>
        <dbReference type="EMBL" id="GGC60948.1"/>
    </source>
</evidence>
<dbReference type="SUPFAM" id="SSF53613">
    <property type="entry name" value="Ribokinase-like"/>
    <property type="match status" value="1"/>
</dbReference>
<comment type="subunit">
    <text evidence="6">Homotetramer.</text>
</comment>
<accession>A0A916U680</accession>
<organism evidence="8 9">
    <name type="scientific">Pedobacter quisquiliarum</name>
    <dbReference type="NCBI Taxonomy" id="1834438"/>
    <lineage>
        <taxon>Bacteria</taxon>
        <taxon>Pseudomonadati</taxon>
        <taxon>Bacteroidota</taxon>
        <taxon>Sphingobacteriia</taxon>
        <taxon>Sphingobacteriales</taxon>
        <taxon>Sphingobacteriaceae</taxon>
        <taxon>Pedobacter</taxon>
    </lineage>
</organism>
<dbReference type="Proteomes" id="UP000651668">
    <property type="component" value="Unassembled WGS sequence"/>
</dbReference>
<dbReference type="GO" id="GO:0046496">
    <property type="term" value="P:nicotinamide nucleotide metabolic process"/>
    <property type="evidence" value="ECO:0007669"/>
    <property type="project" value="UniProtKB-UniRule"/>
</dbReference>
<dbReference type="CDD" id="cd01171">
    <property type="entry name" value="YXKO-related"/>
    <property type="match status" value="1"/>
</dbReference>
<dbReference type="PANTHER" id="PTHR12592:SF0">
    <property type="entry name" value="ATP-DEPENDENT (S)-NAD(P)H-HYDRATE DEHYDRATASE"/>
    <property type="match status" value="1"/>
</dbReference>
<dbReference type="Gene3D" id="3.40.1190.20">
    <property type="match status" value="1"/>
</dbReference>
<reference evidence="8" key="1">
    <citation type="journal article" date="2014" name="Int. J. Syst. Evol. Microbiol.">
        <title>Complete genome sequence of Corynebacterium casei LMG S-19264T (=DSM 44701T), isolated from a smear-ripened cheese.</title>
        <authorList>
            <consortium name="US DOE Joint Genome Institute (JGI-PGF)"/>
            <person name="Walter F."/>
            <person name="Albersmeier A."/>
            <person name="Kalinowski J."/>
            <person name="Ruckert C."/>
        </authorList>
    </citation>
    <scope>NUCLEOTIDE SEQUENCE</scope>
    <source>
        <strain evidence="8">CGMCC 1.15343</strain>
    </source>
</reference>
<dbReference type="PANTHER" id="PTHR12592">
    <property type="entry name" value="ATP-DEPENDENT (S)-NAD(P)H-HYDRATE DEHYDRATASE FAMILY MEMBER"/>
    <property type="match status" value="1"/>
</dbReference>
<dbReference type="PROSITE" id="PS51383">
    <property type="entry name" value="YJEF_C_3"/>
    <property type="match status" value="1"/>
</dbReference>
<comment type="catalytic activity">
    <reaction evidence="6">
        <text>(6S)-NADPHX + ADP = AMP + phosphate + NADPH + H(+)</text>
        <dbReference type="Rhea" id="RHEA:32235"/>
        <dbReference type="ChEBI" id="CHEBI:15378"/>
        <dbReference type="ChEBI" id="CHEBI:43474"/>
        <dbReference type="ChEBI" id="CHEBI:57783"/>
        <dbReference type="ChEBI" id="CHEBI:64076"/>
        <dbReference type="ChEBI" id="CHEBI:456215"/>
        <dbReference type="ChEBI" id="CHEBI:456216"/>
        <dbReference type="EC" id="4.2.1.136"/>
    </reaction>
</comment>
<reference evidence="8" key="2">
    <citation type="submission" date="2020-09" db="EMBL/GenBank/DDBJ databases">
        <authorList>
            <person name="Sun Q."/>
            <person name="Zhou Y."/>
        </authorList>
    </citation>
    <scope>NUCLEOTIDE SEQUENCE</scope>
    <source>
        <strain evidence="8">CGMCC 1.15343</strain>
    </source>
</reference>
<feature type="domain" description="YjeF C-terminal" evidence="7">
    <location>
        <begin position="35"/>
        <end position="302"/>
    </location>
</feature>
<protein>
    <recommendedName>
        <fullName evidence="6">ADP-dependent (S)-NAD(P)H-hydrate dehydratase</fullName>
        <ecNumber evidence="6">4.2.1.136</ecNumber>
    </recommendedName>
    <alternativeName>
        <fullName evidence="6">ADP-dependent NAD(P)HX dehydratase</fullName>
    </alternativeName>
</protein>
<feature type="binding site" evidence="6">
    <location>
        <begin position="215"/>
        <end position="219"/>
    </location>
    <ligand>
        <name>AMP</name>
        <dbReference type="ChEBI" id="CHEBI:456215"/>
    </ligand>
</feature>
<dbReference type="NCBIfam" id="TIGR00196">
    <property type="entry name" value="yjeF_cterm"/>
    <property type="match status" value="1"/>
</dbReference>
<proteinExistence type="inferred from homology"/>
<feature type="binding site" evidence="6">
    <location>
        <position position="130"/>
    </location>
    <ligand>
        <name>(6S)-NADPHX</name>
        <dbReference type="ChEBI" id="CHEBI:64076"/>
    </ligand>
</feature>
<keyword evidence="9" id="KW-1185">Reference proteome</keyword>
<dbReference type="RefSeq" id="WP_188626084.1">
    <property type="nucleotide sequence ID" value="NZ_BMIL01000004.1"/>
</dbReference>
<dbReference type="PROSITE" id="PS01050">
    <property type="entry name" value="YJEF_C_2"/>
    <property type="match status" value="1"/>
</dbReference>
<comment type="caution">
    <text evidence="8">The sequence shown here is derived from an EMBL/GenBank/DDBJ whole genome shotgun (WGS) entry which is preliminary data.</text>
</comment>
<feature type="binding site" evidence="6">
    <location>
        <position position="70"/>
    </location>
    <ligand>
        <name>(6S)-NADPHX</name>
        <dbReference type="ChEBI" id="CHEBI:64076"/>
    </ligand>
</feature>
<dbReference type="GO" id="GO:0052856">
    <property type="term" value="F:NAD(P)HX epimerase activity"/>
    <property type="evidence" value="ECO:0007669"/>
    <property type="project" value="TreeGrafter"/>
</dbReference>
<evidence type="ECO:0000256" key="4">
    <source>
        <dbReference type="ARBA" id="ARBA00023027"/>
    </source>
</evidence>
<keyword evidence="4 6" id="KW-0520">NAD</keyword>
<comment type="similarity">
    <text evidence="6">Belongs to the NnrD/CARKD family.</text>
</comment>
<comment type="cofactor">
    <cofactor evidence="6">
        <name>Mg(2+)</name>
        <dbReference type="ChEBI" id="CHEBI:18420"/>
    </cofactor>
</comment>
<keyword evidence="3 6" id="KW-0521">NADP</keyword>
<dbReference type="Pfam" id="PF01256">
    <property type="entry name" value="Carb_kinase"/>
    <property type="match status" value="1"/>
</dbReference>
<dbReference type="HAMAP" id="MF_01965">
    <property type="entry name" value="NADHX_dehydratase"/>
    <property type="match status" value="1"/>
</dbReference>
<dbReference type="PROSITE" id="PS01049">
    <property type="entry name" value="YJEF_C_1"/>
    <property type="match status" value="1"/>
</dbReference>
<dbReference type="AlphaFoldDB" id="A0A916U680"/>
<name>A0A916U680_9SPHI</name>
<sequence>MSHKILSNYLPDNSAPAAIIVGEGLTSTAVYKLITAQDVKRLLRPRKSFSHKGTYGHALIIAGQEQTMGAALLCATGCLYGGAGLTTASIPALGLTALNTALPEVMYLSREALEDRTNLEKFNSIAIGPGLGRDEPVAGLLQAAFSRNKPVVIDADAINLLAKEPEYLGSIPEGSVLTPHMKEFDGLFGEHHTWFHRIQTAREMAKKYQIVIVLKNQYTFIIDQRSSVYINQTGNSAMAQGGMGDVLTGLVAALIAQGYTPSDAAVLACNVHGSSGDALAANRYVVTASQVAKHIPEILKALLK</sequence>
<evidence type="ECO:0000256" key="6">
    <source>
        <dbReference type="HAMAP-Rule" id="MF_01965"/>
    </source>
</evidence>
<keyword evidence="1 6" id="KW-0547">Nucleotide-binding</keyword>
<dbReference type="EMBL" id="BMIL01000004">
    <property type="protein sequence ID" value="GGC60948.1"/>
    <property type="molecule type" value="Genomic_DNA"/>
</dbReference>
<evidence type="ECO:0000256" key="3">
    <source>
        <dbReference type="ARBA" id="ARBA00022857"/>
    </source>
</evidence>
<keyword evidence="2 6" id="KW-0067">ATP-binding</keyword>
<evidence type="ECO:0000256" key="1">
    <source>
        <dbReference type="ARBA" id="ARBA00022741"/>
    </source>
</evidence>
<feature type="binding site" evidence="6">
    <location>
        <position position="180"/>
    </location>
    <ligand>
        <name>(6S)-NADPHX</name>
        <dbReference type="ChEBI" id="CHEBI:64076"/>
    </ligand>
</feature>
<dbReference type="EC" id="4.2.1.136" evidence="6"/>
<comment type="catalytic activity">
    <reaction evidence="6">
        <text>(6S)-NADHX + ADP = AMP + phosphate + NADH + H(+)</text>
        <dbReference type="Rhea" id="RHEA:32223"/>
        <dbReference type="ChEBI" id="CHEBI:15378"/>
        <dbReference type="ChEBI" id="CHEBI:43474"/>
        <dbReference type="ChEBI" id="CHEBI:57945"/>
        <dbReference type="ChEBI" id="CHEBI:64074"/>
        <dbReference type="ChEBI" id="CHEBI:456215"/>
        <dbReference type="ChEBI" id="CHEBI:456216"/>
        <dbReference type="EC" id="4.2.1.136"/>
    </reaction>
</comment>
<feature type="binding site" evidence="6">
    <location>
        <position position="244"/>
    </location>
    <ligand>
        <name>AMP</name>
        <dbReference type="ChEBI" id="CHEBI:456215"/>
    </ligand>
</feature>
<dbReference type="GO" id="GO:0005524">
    <property type="term" value="F:ATP binding"/>
    <property type="evidence" value="ECO:0007669"/>
    <property type="project" value="UniProtKB-KW"/>
</dbReference>